<dbReference type="PANTHER" id="PTHR31942">
    <property type="entry name" value="MLO-LIKE PROTEIN 1"/>
    <property type="match status" value="1"/>
</dbReference>
<accession>A0A843WA76</accession>
<evidence type="ECO:0000256" key="8">
    <source>
        <dbReference type="SAM" id="MobiDB-lite"/>
    </source>
</evidence>
<keyword evidence="7" id="KW-0568">Pathogenesis-related protein</keyword>
<evidence type="ECO:0000256" key="3">
    <source>
        <dbReference type="ARBA" id="ARBA00022692"/>
    </source>
</evidence>
<keyword evidence="4" id="KW-0611">Plant defense</keyword>
<comment type="caution">
    <text evidence="10">The sequence shown here is derived from an EMBL/GenBank/DDBJ whole genome shotgun (WGS) entry which is preliminary data.</text>
</comment>
<feature type="compositionally biased region" description="Polar residues" evidence="8">
    <location>
        <begin position="302"/>
        <end position="323"/>
    </location>
</feature>
<evidence type="ECO:0000256" key="6">
    <source>
        <dbReference type="ARBA" id="ARBA00023136"/>
    </source>
</evidence>
<keyword evidence="11" id="KW-1185">Reference proteome</keyword>
<dbReference type="PANTHER" id="PTHR31942:SF57">
    <property type="entry name" value="MLO-LIKE PROTEIN"/>
    <property type="match status" value="1"/>
</dbReference>
<dbReference type="OrthoDB" id="1388414at2759"/>
<dbReference type="InterPro" id="IPR004326">
    <property type="entry name" value="Mlo"/>
</dbReference>
<evidence type="ECO:0000256" key="4">
    <source>
        <dbReference type="ARBA" id="ARBA00022821"/>
    </source>
</evidence>
<dbReference type="GO" id="GO:0016020">
    <property type="term" value="C:membrane"/>
    <property type="evidence" value="ECO:0007669"/>
    <property type="project" value="UniProtKB-SubCell"/>
</dbReference>
<feature type="transmembrane region" description="Helical" evidence="9">
    <location>
        <begin position="131"/>
        <end position="149"/>
    </location>
</feature>
<dbReference type="EMBL" id="NMUH01003099">
    <property type="protein sequence ID" value="MQM03798.1"/>
    <property type="molecule type" value="Genomic_DNA"/>
</dbReference>
<dbReference type="AlphaFoldDB" id="A0A843WA76"/>
<protein>
    <recommendedName>
        <fullName evidence="12">MLO-like protein</fullName>
    </recommendedName>
</protein>
<keyword evidence="5 9" id="KW-1133">Transmembrane helix</keyword>
<dbReference type="Proteomes" id="UP000652761">
    <property type="component" value="Unassembled WGS sequence"/>
</dbReference>
<dbReference type="Pfam" id="PF03094">
    <property type="entry name" value="Mlo"/>
    <property type="match status" value="1"/>
</dbReference>
<evidence type="ECO:0000256" key="2">
    <source>
        <dbReference type="ARBA" id="ARBA00006574"/>
    </source>
</evidence>
<evidence type="ECO:0000256" key="7">
    <source>
        <dbReference type="ARBA" id="ARBA00023265"/>
    </source>
</evidence>
<feature type="region of interest" description="Disordered" evidence="8">
    <location>
        <begin position="302"/>
        <end position="356"/>
    </location>
</feature>
<feature type="non-terminal residue" evidence="10">
    <location>
        <position position="356"/>
    </location>
</feature>
<keyword evidence="6 9" id="KW-0472">Membrane</keyword>
<sequence>KIASPIPTKGEHNPSILFLFSESFSDPRRFKLVRETTFGRRHLKFWSDHSLLLWPVCFLRQLAGSVSKADYFALRRGFIMAHFGEEDNFDFHKFLRRSLDADFVKVVGMRLWIWVASTLFIFFQAHAFHNYLWLPFVPLLILLMAGTKLEVIITKMCLESSGLAVVSGTLLVKPHNQLFWFGRPQWLLHLIHLVLFQYKFGLRSCFHRRTEDIVIRIAMGILVHLLCGYVTLPLYALVTQMGSSMNTAVFTEGVARGLKNWHKTAKQKTTRKLSDSASPSTRLSAAYPTEINLPATPSLLTVGTSLSDDHGTTSPELDGTSVQLKHVKEIATPEEETDTDNANPKESYNGEFSFKC</sequence>
<reference evidence="10" key="1">
    <citation type="submission" date="2017-07" db="EMBL/GenBank/DDBJ databases">
        <title>Taro Niue Genome Assembly and Annotation.</title>
        <authorList>
            <person name="Atibalentja N."/>
            <person name="Keating K."/>
            <person name="Fields C.J."/>
        </authorList>
    </citation>
    <scope>NUCLEOTIDE SEQUENCE</scope>
    <source>
        <strain evidence="10">Niue_2</strain>
        <tissue evidence="10">Leaf</tissue>
    </source>
</reference>
<keyword evidence="3 9" id="KW-0812">Transmembrane</keyword>
<evidence type="ECO:0000313" key="10">
    <source>
        <dbReference type="EMBL" id="MQM03798.1"/>
    </source>
</evidence>
<dbReference type="GO" id="GO:0006952">
    <property type="term" value="P:defense response"/>
    <property type="evidence" value="ECO:0007669"/>
    <property type="project" value="UniProtKB-KW"/>
</dbReference>
<evidence type="ECO:0000256" key="5">
    <source>
        <dbReference type="ARBA" id="ARBA00022989"/>
    </source>
</evidence>
<comment type="subcellular location">
    <subcellularLocation>
        <location evidence="1">Membrane</location>
        <topology evidence="1">Multi-pass membrane protein</topology>
    </subcellularLocation>
</comment>
<organism evidence="10 11">
    <name type="scientific">Colocasia esculenta</name>
    <name type="common">Wild taro</name>
    <name type="synonym">Arum esculentum</name>
    <dbReference type="NCBI Taxonomy" id="4460"/>
    <lineage>
        <taxon>Eukaryota</taxon>
        <taxon>Viridiplantae</taxon>
        <taxon>Streptophyta</taxon>
        <taxon>Embryophyta</taxon>
        <taxon>Tracheophyta</taxon>
        <taxon>Spermatophyta</taxon>
        <taxon>Magnoliopsida</taxon>
        <taxon>Liliopsida</taxon>
        <taxon>Araceae</taxon>
        <taxon>Aroideae</taxon>
        <taxon>Colocasieae</taxon>
        <taxon>Colocasia</taxon>
    </lineage>
</organism>
<evidence type="ECO:0000256" key="9">
    <source>
        <dbReference type="SAM" id="Phobius"/>
    </source>
</evidence>
<evidence type="ECO:0000313" key="11">
    <source>
        <dbReference type="Proteomes" id="UP000652761"/>
    </source>
</evidence>
<proteinExistence type="inferred from homology"/>
<comment type="similarity">
    <text evidence="2">Belongs to the MLO family.</text>
</comment>
<feature type="transmembrane region" description="Helical" evidence="9">
    <location>
        <begin position="103"/>
        <end position="125"/>
    </location>
</feature>
<name>A0A843WA76_COLES</name>
<evidence type="ECO:0008006" key="12">
    <source>
        <dbReference type="Google" id="ProtNLM"/>
    </source>
</evidence>
<gene>
    <name evidence="10" type="ORF">Taro_036591</name>
</gene>
<evidence type="ECO:0000256" key="1">
    <source>
        <dbReference type="ARBA" id="ARBA00004141"/>
    </source>
</evidence>
<feature type="transmembrane region" description="Helical" evidence="9">
    <location>
        <begin position="213"/>
        <end position="238"/>
    </location>
</feature>